<dbReference type="Pfam" id="PF05742">
    <property type="entry name" value="TANGO2"/>
    <property type="match status" value="1"/>
</dbReference>
<gene>
    <name evidence="1" type="ORF">RN001_010955</name>
</gene>
<comment type="caution">
    <text evidence="1">The sequence shown here is derived from an EMBL/GenBank/DDBJ whole genome shotgun (WGS) entry which is preliminary data.</text>
</comment>
<protein>
    <recommendedName>
        <fullName evidence="3">Transport and Golgi organization protein 2 homolog</fullName>
    </recommendedName>
</protein>
<dbReference type="GO" id="GO:0007030">
    <property type="term" value="P:Golgi organization"/>
    <property type="evidence" value="ECO:0007669"/>
    <property type="project" value="TreeGrafter"/>
</dbReference>
<dbReference type="PANTHER" id="PTHR17985:SF8">
    <property type="entry name" value="TRANSPORT AND GOLGI ORGANIZATION PROTEIN 2 HOMOLOG"/>
    <property type="match status" value="1"/>
</dbReference>
<dbReference type="AlphaFoldDB" id="A0AAN7PVF6"/>
<organism evidence="1 2">
    <name type="scientific">Aquatica leii</name>
    <dbReference type="NCBI Taxonomy" id="1421715"/>
    <lineage>
        <taxon>Eukaryota</taxon>
        <taxon>Metazoa</taxon>
        <taxon>Ecdysozoa</taxon>
        <taxon>Arthropoda</taxon>
        <taxon>Hexapoda</taxon>
        <taxon>Insecta</taxon>
        <taxon>Pterygota</taxon>
        <taxon>Neoptera</taxon>
        <taxon>Endopterygota</taxon>
        <taxon>Coleoptera</taxon>
        <taxon>Polyphaga</taxon>
        <taxon>Elateriformia</taxon>
        <taxon>Elateroidea</taxon>
        <taxon>Lampyridae</taxon>
        <taxon>Luciolinae</taxon>
        <taxon>Aquatica</taxon>
    </lineage>
</organism>
<dbReference type="GO" id="GO:0009306">
    <property type="term" value="P:protein secretion"/>
    <property type="evidence" value="ECO:0007669"/>
    <property type="project" value="TreeGrafter"/>
</dbReference>
<keyword evidence="2" id="KW-1185">Reference proteome</keyword>
<accession>A0AAN7PVF6</accession>
<evidence type="ECO:0000313" key="1">
    <source>
        <dbReference type="EMBL" id="KAK4878449.1"/>
    </source>
</evidence>
<dbReference type="Proteomes" id="UP001353858">
    <property type="component" value="Unassembled WGS sequence"/>
</dbReference>
<evidence type="ECO:0000313" key="2">
    <source>
        <dbReference type="Proteomes" id="UP001353858"/>
    </source>
</evidence>
<evidence type="ECO:0008006" key="3">
    <source>
        <dbReference type="Google" id="ProtNLM"/>
    </source>
</evidence>
<dbReference type="InterPro" id="IPR008551">
    <property type="entry name" value="TANGO2"/>
</dbReference>
<proteinExistence type="predicted"/>
<dbReference type="GO" id="GO:0005794">
    <property type="term" value="C:Golgi apparatus"/>
    <property type="evidence" value="ECO:0007669"/>
    <property type="project" value="TreeGrafter"/>
</dbReference>
<dbReference type="EMBL" id="JARPUR010000004">
    <property type="protein sequence ID" value="KAK4878449.1"/>
    <property type="molecule type" value="Genomic_DNA"/>
</dbReference>
<name>A0AAN7PVF6_9COLE</name>
<dbReference type="PANTHER" id="PTHR17985">
    <property type="entry name" value="SER/THR-RICH PROTEIN T10 IN DGCR REGION"/>
    <property type="match status" value="1"/>
</dbReference>
<sequence>MCLIFIYTDPSPPKNGYRMVAVSNRDEFYSRPAKRAFHCKENNLVGGQDLEKGREGGMWFGISLKQTDAFQFRLGCVLNLLGDDLQTDLEGRGAVVPNFLKTDLTSDEYLETLKEHQYNAYNFITIELKRDCVITSHHTNKPFSCEKFEGKQVLGFGNSTTSVPLQKVVNGRAKFKEIIRSCGNVTKHELIKQLTQLLKHQEKYLPDPELARRTPWFNDLASIYVRKLDVEYGTRTHSILLIDYDWNVDFVELAMEEPIDANQPTWKTFNFNARL</sequence>
<reference evidence="2" key="1">
    <citation type="submission" date="2023-01" db="EMBL/GenBank/DDBJ databases">
        <title>Key to firefly adult light organ development and bioluminescence: homeobox transcription factors regulate luciferase expression and transportation to peroxisome.</title>
        <authorList>
            <person name="Fu X."/>
        </authorList>
    </citation>
    <scope>NUCLEOTIDE SEQUENCE [LARGE SCALE GENOMIC DNA]</scope>
</reference>